<reference evidence="3" key="1">
    <citation type="journal article" date="2023" name="Insect Mol. Biol.">
        <title>Genome sequencing provides insights into the evolution of gene families encoding plant cell wall-degrading enzymes in longhorned beetles.</title>
        <authorList>
            <person name="Shin N.R."/>
            <person name="Okamura Y."/>
            <person name="Kirsch R."/>
            <person name="Pauchet Y."/>
        </authorList>
    </citation>
    <scope>NUCLEOTIDE SEQUENCE</scope>
    <source>
        <strain evidence="3">AMC_N1</strain>
    </source>
</reference>
<dbReference type="InterPro" id="IPR002656">
    <property type="entry name" value="Acyl_transf_3_dom"/>
</dbReference>
<protein>
    <recommendedName>
        <fullName evidence="2">Nose resistant-to-fluoxetine protein N-terminal domain-containing protein</fullName>
    </recommendedName>
</protein>
<feature type="transmembrane region" description="Helical" evidence="1">
    <location>
        <begin position="206"/>
        <end position="228"/>
    </location>
</feature>
<dbReference type="Pfam" id="PF20146">
    <property type="entry name" value="NRF"/>
    <property type="match status" value="1"/>
</dbReference>
<gene>
    <name evidence="3" type="ORF">NQ318_008776</name>
</gene>
<accession>A0AAV8ZD55</accession>
<dbReference type="SMART" id="SM00703">
    <property type="entry name" value="NRF"/>
    <property type="match status" value="1"/>
</dbReference>
<evidence type="ECO:0000313" key="3">
    <source>
        <dbReference type="EMBL" id="KAJ8961100.1"/>
    </source>
</evidence>
<comment type="caution">
    <text evidence="3">The sequence shown here is derived from an EMBL/GenBank/DDBJ whole genome shotgun (WGS) entry which is preliminary data.</text>
</comment>
<organism evidence="3 4">
    <name type="scientific">Aromia moschata</name>
    <dbReference type="NCBI Taxonomy" id="1265417"/>
    <lineage>
        <taxon>Eukaryota</taxon>
        <taxon>Metazoa</taxon>
        <taxon>Ecdysozoa</taxon>
        <taxon>Arthropoda</taxon>
        <taxon>Hexapoda</taxon>
        <taxon>Insecta</taxon>
        <taxon>Pterygota</taxon>
        <taxon>Neoptera</taxon>
        <taxon>Endopterygota</taxon>
        <taxon>Coleoptera</taxon>
        <taxon>Polyphaga</taxon>
        <taxon>Cucujiformia</taxon>
        <taxon>Chrysomeloidea</taxon>
        <taxon>Cerambycidae</taxon>
        <taxon>Cerambycinae</taxon>
        <taxon>Callichromatini</taxon>
        <taxon>Aromia</taxon>
    </lineage>
</organism>
<evidence type="ECO:0000313" key="4">
    <source>
        <dbReference type="Proteomes" id="UP001162162"/>
    </source>
</evidence>
<keyword evidence="1" id="KW-1133">Transmembrane helix</keyword>
<dbReference type="PANTHER" id="PTHR11161">
    <property type="entry name" value="O-ACYLTRANSFERASE"/>
    <property type="match status" value="1"/>
</dbReference>
<feature type="transmembrane region" description="Helical" evidence="1">
    <location>
        <begin position="416"/>
        <end position="434"/>
    </location>
</feature>
<evidence type="ECO:0000256" key="1">
    <source>
        <dbReference type="SAM" id="Phobius"/>
    </source>
</evidence>
<keyword evidence="4" id="KW-1185">Reference proteome</keyword>
<dbReference type="InterPro" id="IPR052728">
    <property type="entry name" value="O2_lipid_transport_reg"/>
</dbReference>
<dbReference type="EMBL" id="JAPWTK010000006">
    <property type="protein sequence ID" value="KAJ8961100.1"/>
    <property type="molecule type" value="Genomic_DNA"/>
</dbReference>
<feature type="transmembrane region" description="Helical" evidence="1">
    <location>
        <begin position="270"/>
        <end position="291"/>
    </location>
</feature>
<feature type="transmembrane region" description="Helical" evidence="1">
    <location>
        <begin position="311"/>
        <end position="331"/>
    </location>
</feature>
<dbReference type="GO" id="GO:0016747">
    <property type="term" value="F:acyltransferase activity, transferring groups other than amino-acyl groups"/>
    <property type="evidence" value="ECO:0007669"/>
    <property type="project" value="InterPro"/>
</dbReference>
<feature type="transmembrane region" description="Helical" evidence="1">
    <location>
        <begin position="351"/>
        <end position="371"/>
    </location>
</feature>
<feature type="transmembrane region" description="Helical" evidence="1">
    <location>
        <begin position="441"/>
        <end position="460"/>
    </location>
</feature>
<evidence type="ECO:0000259" key="2">
    <source>
        <dbReference type="SMART" id="SM00703"/>
    </source>
</evidence>
<dbReference type="Proteomes" id="UP001162162">
    <property type="component" value="Unassembled WGS sequence"/>
</dbReference>
<dbReference type="InterPro" id="IPR006621">
    <property type="entry name" value="Nose-resist-to-fluoxetine_N"/>
</dbReference>
<feature type="transmembrane region" description="Helical" evidence="1">
    <location>
        <begin position="485"/>
        <end position="505"/>
    </location>
</feature>
<sequence>MYRILWSDALLSVSDHEYQATASRLSKFLFAAAPPFDLSAVVGVSRECRLQSGMYVEDLKRFEMWALKMYDSTAKLPSGILNGNVNQFGDFDMCLAARLERRNILGQYCLASLEVEVPQSMYLAGLHKLMQSHYHFKSKLEDPGHRVPRFSSINWALCIPNVCTPKDIELGLKETTNNILKGTQLKVRYEVDPAMCQSSAPSPVPMSTYIVMSLFVAVILTELLATAYDYLACGEKSRWIVAFSIKRNLASLTTIKRTSDDIAAVHGIRFLNAVLLLLAHKSMALFFQPFTNRTDFVEYLARPFTVLGRAASLYTDPFIMISGTLTTYSLLGKLNKSKTINISQEYISRLFRILPTFIALIAFCTFILPWLNSGPLWNLVVTHHSNICKKYWWRNLLFIHNYFGFKDMCLTHTHHVGIDTQLFFVSPFLILTLWKWPRRGTIFLITLAIISTVMRCYVTYTMRLSNYVHFGTSVQQLFDTADKMYILPAHRATVYIMGVLLGYSLKKFENLHLTKGQIRAGNTVALFSFLISYFGPSFMSNIDYVYDPADAAWYAAISPIFWCIAFAWVILSTHLGYKGFCVVCPLLGESIDLNFNRFIYFFCFRLRGKFFSATVFRYWTKISYTVYLTQFPIYFYNVGVTRSAEHAGFFRMLLNFKEYMWVIALSVALTLLVEMPFQNIRNILINEKQKSTAKPSNLLVEKKTS</sequence>
<feature type="transmembrane region" description="Helical" evidence="1">
    <location>
        <begin position="517"/>
        <end position="539"/>
    </location>
</feature>
<name>A0AAV8ZD55_9CUCU</name>
<proteinExistence type="predicted"/>
<dbReference type="Pfam" id="PF01757">
    <property type="entry name" value="Acyl_transf_3"/>
    <property type="match status" value="1"/>
</dbReference>
<dbReference type="AlphaFoldDB" id="A0AAV8ZD55"/>
<feature type="transmembrane region" description="Helical" evidence="1">
    <location>
        <begin position="551"/>
        <end position="571"/>
    </location>
</feature>
<feature type="domain" description="Nose resistant-to-fluoxetine protein N-terminal" evidence="2">
    <location>
        <begin position="45"/>
        <end position="189"/>
    </location>
</feature>
<keyword evidence="1" id="KW-0812">Transmembrane</keyword>
<keyword evidence="1" id="KW-0472">Membrane</keyword>
<feature type="transmembrane region" description="Helical" evidence="1">
    <location>
        <begin position="659"/>
        <end position="677"/>
    </location>
</feature>
<dbReference type="PANTHER" id="PTHR11161:SF4">
    <property type="entry name" value="DROP DEAD"/>
    <property type="match status" value="1"/>
</dbReference>